<evidence type="ECO:0000313" key="2">
    <source>
        <dbReference type="EMBL" id="GAA1684952.1"/>
    </source>
</evidence>
<accession>A0ABN2HB85</accession>
<dbReference type="InterPro" id="IPR050312">
    <property type="entry name" value="IolE/XylAMocC-like"/>
</dbReference>
<dbReference type="RefSeq" id="WP_344488834.1">
    <property type="nucleotide sequence ID" value="NZ_BAAAQF010000015.1"/>
</dbReference>
<keyword evidence="3" id="KW-1185">Reference proteome</keyword>
<dbReference type="PANTHER" id="PTHR12110">
    <property type="entry name" value="HYDROXYPYRUVATE ISOMERASE"/>
    <property type="match status" value="1"/>
</dbReference>
<feature type="domain" description="Xylose isomerase-like TIM barrel" evidence="1">
    <location>
        <begin position="29"/>
        <end position="263"/>
    </location>
</feature>
<dbReference type="SUPFAM" id="SSF51658">
    <property type="entry name" value="Xylose isomerase-like"/>
    <property type="match status" value="1"/>
</dbReference>
<evidence type="ECO:0000259" key="1">
    <source>
        <dbReference type="Pfam" id="PF01261"/>
    </source>
</evidence>
<dbReference type="GO" id="GO:0016853">
    <property type="term" value="F:isomerase activity"/>
    <property type="evidence" value="ECO:0007669"/>
    <property type="project" value="UniProtKB-KW"/>
</dbReference>
<dbReference type="InterPro" id="IPR036237">
    <property type="entry name" value="Xyl_isomerase-like_sf"/>
</dbReference>
<evidence type="ECO:0000313" key="3">
    <source>
        <dbReference type="Proteomes" id="UP001499851"/>
    </source>
</evidence>
<sequence>MKSRDRSSFNRFSFNHATAKFWDQREAVEACARAGAGIGLWREPLQEAGVDATAKLVKDAGVEVTSLCRAGFFTDPTPESIADNRRAIDEAATVGAPTLVLVSGGIPAGGTIDSAREGVAEALSLLAPYALERGVTLAIEPLHPMFASDRCVVATLAEALDLAAPFPAEAVGVVVDTYHIWWDPQVWQGIARAGAEGRIASFQFADWVTPLPAGVLTGRGQLGDGCIDFRRYLAEVDATGFTGPIEVELFNDALWARPGPEVFAETKAAFERVIAP</sequence>
<dbReference type="Pfam" id="PF01261">
    <property type="entry name" value="AP_endonuc_2"/>
    <property type="match status" value="1"/>
</dbReference>
<dbReference type="InterPro" id="IPR013022">
    <property type="entry name" value="Xyl_isomerase-like_TIM-brl"/>
</dbReference>
<name>A0ABN2HB85_9ACTN</name>
<gene>
    <name evidence="2" type="ORF">GCM10009830_35400</name>
</gene>
<protein>
    <submittedName>
        <fullName evidence="2">Sugar phosphate isomerase/epimerase</fullName>
    </submittedName>
</protein>
<dbReference type="Gene3D" id="3.20.20.150">
    <property type="entry name" value="Divalent-metal-dependent TIM barrel enzymes"/>
    <property type="match status" value="1"/>
</dbReference>
<dbReference type="EMBL" id="BAAAQF010000015">
    <property type="protein sequence ID" value="GAA1684952.1"/>
    <property type="molecule type" value="Genomic_DNA"/>
</dbReference>
<comment type="caution">
    <text evidence="2">The sequence shown here is derived from an EMBL/GenBank/DDBJ whole genome shotgun (WGS) entry which is preliminary data.</text>
</comment>
<dbReference type="Proteomes" id="UP001499851">
    <property type="component" value="Unassembled WGS sequence"/>
</dbReference>
<proteinExistence type="predicted"/>
<dbReference type="PANTHER" id="PTHR12110:SF52">
    <property type="entry name" value="XYLOSE ISOMERASE"/>
    <property type="match status" value="1"/>
</dbReference>
<organism evidence="2 3">
    <name type="scientific">Glycomyces endophyticus</name>
    <dbReference type="NCBI Taxonomy" id="480996"/>
    <lineage>
        <taxon>Bacteria</taxon>
        <taxon>Bacillati</taxon>
        <taxon>Actinomycetota</taxon>
        <taxon>Actinomycetes</taxon>
        <taxon>Glycomycetales</taxon>
        <taxon>Glycomycetaceae</taxon>
        <taxon>Glycomyces</taxon>
    </lineage>
</organism>
<keyword evidence="2" id="KW-0413">Isomerase</keyword>
<reference evidence="2 3" key="1">
    <citation type="journal article" date="2019" name="Int. J. Syst. Evol. Microbiol.">
        <title>The Global Catalogue of Microorganisms (GCM) 10K type strain sequencing project: providing services to taxonomists for standard genome sequencing and annotation.</title>
        <authorList>
            <consortium name="The Broad Institute Genomics Platform"/>
            <consortium name="The Broad Institute Genome Sequencing Center for Infectious Disease"/>
            <person name="Wu L."/>
            <person name="Ma J."/>
        </authorList>
    </citation>
    <scope>NUCLEOTIDE SEQUENCE [LARGE SCALE GENOMIC DNA]</scope>
    <source>
        <strain evidence="2 3">JCM 16001</strain>
    </source>
</reference>